<proteinExistence type="predicted"/>
<dbReference type="KEGG" id="hpg:HPG27_914"/>
<dbReference type="HOGENOM" id="CLU_3252568_0_0_7"/>
<organism evidence="1 2">
    <name type="scientific">Helicobacter pylori (strain G27)</name>
    <dbReference type="NCBI Taxonomy" id="563041"/>
    <lineage>
        <taxon>Bacteria</taxon>
        <taxon>Pseudomonadati</taxon>
        <taxon>Campylobacterota</taxon>
        <taxon>Epsilonproteobacteria</taxon>
        <taxon>Campylobacterales</taxon>
        <taxon>Helicobacteraceae</taxon>
        <taxon>Helicobacter</taxon>
    </lineage>
</organism>
<name>B5Z7W9_HELPG</name>
<dbReference type="EMBL" id="CP001173">
    <property type="protein sequence ID" value="ACI27668.1"/>
    <property type="molecule type" value="Genomic_DNA"/>
</dbReference>
<sequence length="50" mass="5713">MVLRAQTNFVEFLEQVLEALKEVEIDKTECSTLLSKRSKTTACDTRCGEF</sequence>
<keyword evidence="2" id="KW-1185">Reference proteome</keyword>
<evidence type="ECO:0000313" key="2">
    <source>
        <dbReference type="Proteomes" id="UP000001735"/>
    </source>
</evidence>
<evidence type="ECO:0000313" key="1">
    <source>
        <dbReference type="EMBL" id="ACI27668.1"/>
    </source>
</evidence>
<reference evidence="1 2" key="1">
    <citation type="journal article" date="2009" name="J. Bacteriol.">
        <title>The complete genome sequence of Helicobacter pylori strain G27.</title>
        <authorList>
            <person name="Baltrus D.A."/>
            <person name="Amieva M.R."/>
            <person name="Covacci A."/>
            <person name="Lowe T.M."/>
            <person name="Merrell D.S."/>
            <person name="Ottemann K.M."/>
            <person name="Stein M."/>
            <person name="Salama N.R."/>
            <person name="Guillemin K."/>
        </authorList>
    </citation>
    <scope>NUCLEOTIDE SEQUENCE [LARGE SCALE GENOMIC DNA]</scope>
    <source>
        <strain evidence="1 2">G27</strain>
    </source>
</reference>
<accession>B5Z7W9</accession>
<protein>
    <submittedName>
        <fullName evidence="1">Uncharacterized protein</fullName>
    </submittedName>
</protein>
<dbReference type="AlphaFoldDB" id="B5Z7W9"/>
<dbReference type="Proteomes" id="UP000001735">
    <property type="component" value="Chromosome"/>
</dbReference>
<gene>
    <name evidence="1" type="ordered locus">HPG27_914</name>
</gene>